<dbReference type="EMBL" id="JAUQOP010000032">
    <property type="protein sequence ID" value="MDO7899036.1"/>
    <property type="molecule type" value="Genomic_DNA"/>
</dbReference>
<name>A0ABT9C3J1_9PSED</name>
<evidence type="ECO:0000313" key="2">
    <source>
        <dbReference type="Proteomes" id="UP001228019"/>
    </source>
</evidence>
<keyword evidence="1" id="KW-0012">Acyltransferase</keyword>
<dbReference type="GO" id="GO:0008791">
    <property type="term" value="F:arginine N-succinyltransferase activity"/>
    <property type="evidence" value="ECO:0007669"/>
    <property type="project" value="UniProtKB-EC"/>
</dbReference>
<comment type="caution">
    <text evidence="1">The sequence shown here is derived from an EMBL/GenBank/DDBJ whole genome shotgun (WGS) entry which is preliminary data.</text>
</comment>
<dbReference type="RefSeq" id="WP_304555887.1">
    <property type="nucleotide sequence ID" value="NZ_JAUQOP010000032.1"/>
</dbReference>
<gene>
    <name evidence="1" type="ORF">Q6A48_19295</name>
</gene>
<keyword evidence="1" id="KW-0808">Transferase</keyword>
<dbReference type="EC" id="2.3.1.109" evidence="1"/>
<dbReference type="SUPFAM" id="SSF55729">
    <property type="entry name" value="Acyl-CoA N-acyltransferases (Nat)"/>
    <property type="match status" value="1"/>
</dbReference>
<reference evidence="1 2" key="1">
    <citation type="submission" date="2023-07" db="EMBL/GenBank/DDBJ databases">
        <title>Identification of four novel Pseudomonas species associated with bacterial leaf spot of cucurbits.</title>
        <authorList>
            <person name="Fullem K.R."/>
        </authorList>
    </citation>
    <scope>NUCLEOTIDE SEQUENCE [LARGE SCALE GENOMIC DNA]</scope>
    <source>
        <strain evidence="1 2">K18</strain>
    </source>
</reference>
<dbReference type="InterPro" id="IPR007041">
    <property type="entry name" value="Arg_succinylTrfase_AstA/AruG"/>
</dbReference>
<accession>A0ABT9C3J1</accession>
<protein>
    <submittedName>
        <fullName evidence="1">Arginine N-succinyltransferase</fullName>
        <ecNumber evidence="1">2.3.1.109</ecNumber>
    </submittedName>
</protein>
<feature type="non-terminal residue" evidence="1">
    <location>
        <position position="46"/>
    </location>
</feature>
<sequence length="46" mass="5133">MIVRPVALTDLPALLDLARCAGPGFTSLPANEERLAHRVRWAQRHI</sequence>
<dbReference type="Pfam" id="PF04958">
    <property type="entry name" value="AstA"/>
    <property type="match status" value="1"/>
</dbReference>
<dbReference type="Proteomes" id="UP001228019">
    <property type="component" value="Unassembled WGS sequence"/>
</dbReference>
<organism evidence="1 2">
    <name type="scientific">Pseudomonas citrulli</name>
    <dbReference type="NCBI Taxonomy" id="3064347"/>
    <lineage>
        <taxon>Bacteria</taxon>
        <taxon>Pseudomonadati</taxon>
        <taxon>Pseudomonadota</taxon>
        <taxon>Gammaproteobacteria</taxon>
        <taxon>Pseudomonadales</taxon>
        <taxon>Pseudomonadaceae</taxon>
        <taxon>Pseudomonas</taxon>
    </lineage>
</organism>
<keyword evidence="2" id="KW-1185">Reference proteome</keyword>
<evidence type="ECO:0000313" key="1">
    <source>
        <dbReference type="EMBL" id="MDO7899036.1"/>
    </source>
</evidence>
<proteinExistence type="predicted"/>
<dbReference type="InterPro" id="IPR016181">
    <property type="entry name" value="Acyl_CoA_acyltransferase"/>
</dbReference>